<accession>A0ABT6N4T2</accession>
<name>A0ABT6N4T2_9SPHN</name>
<keyword evidence="2" id="KW-1185">Reference proteome</keyword>
<dbReference type="RefSeq" id="WP_281044932.1">
    <property type="nucleotide sequence ID" value="NZ_JARYGZ010000001.1"/>
</dbReference>
<reference evidence="1" key="1">
    <citation type="submission" date="2023-04" db="EMBL/GenBank/DDBJ databases">
        <title>Sphingomonas sp. MAHUQ-71 isolated from rice field.</title>
        <authorList>
            <person name="Huq M.A."/>
        </authorList>
    </citation>
    <scope>NUCLEOTIDE SEQUENCE</scope>
    <source>
        <strain evidence="1">MAHUQ-71</strain>
    </source>
</reference>
<evidence type="ECO:0000313" key="1">
    <source>
        <dbReference type="EMBL" id="MDH7639681.1"/>
    </source>
</evidence>
<dbReference type="EMBL" id="JARYGZ010000001">
    <property type="protein sequence ID" value="MDH7639681.1"/>
    <property type="molecule type" value="Genomic_DNA"/>
</dbReference>
<gene>
    <name evidence="1" type="ORF">QGN17_13165</name>
</gene>
<organism evidence="1 2">
    <name type="scientific">Sphingomonas oryzagri</name>
    <dbReference type="NCBI Taxonomy" id="3042314"/>
    <lineage>
        <taxon>Bacteria</taxon>
        <taxon>Pseudomonadati</taxon>
        <taxon>Pseudomonadota</taxon>
        <taxon>Alphaproteobacteria</taxon>
        <taxon>Sphingomonadales</taxon>
        <taxon>Sphingomonadaceae</taxon>
        <taxon>Sphingomonas</taxon>
    </lineage>
</organism>
<evidence type="ECO:0000313" key="2">
    <source>
        <dbReference type="Proteomes" id="UP001160625"/>
    </source>
</evidence>
<sequence>MIDTFALALAHALLALTAWRLFKRKDLDNDGGDRKIVWGQKPDA</sequence>
<comment type="caution">
    <text evidence="1">The sequence shown here is derived from an EMBL/GenBank/DDBJ whole genome shotgun (WGS) entry which is preliminary data.</text>
</comment>
<protein>
    <submittedName>
        <fullName evidence="1">Uncharacterized protein</fullName>
    </submittedName>
</protein>
<dbReference type="Proteomes" id="UP001160625">
    <property type="component" value="Unassembled WGS sequence"/>
</dbReference>
<proteinExistence type="predicted"/>